<dbReference type="Pfam" id="PF08448">
    <property type="entry name" value="PAS_4"/>
    <property type="match status" value="1"/>
</dbReference>
<evidence type="ECO:0000256" key="3">
    <source>
        <dbReference type="ARBA" id="ARBA00022553"/>
    </source>
</evidence>
<accession>A0A4Q1K3C5</accession>
<dbReference type="EC" id="2.7.13.3" evidence="2"/>
<dbReference type="CDD" id="cd00075">
    <property type="entry name" value="HATPase"/>
    <property type="match status" value="1"/>
</dbReference>
<dbReference type="PRINTS" id="PR00344">
    <property type="entry name" value="BCTRLSENSOR"/>
</dbReference>
<dbReference type="InterPro" id="IPR036097">
    <property type="entry name" value="HisK_dim/P_sf"/>
</dbReference>
<reference evidence="8" key="1">
    <citation type="submission" date="2019-01" db="EMBL/GenBank/DDBJ databases">
        <title>Cytophagaceae bacterium strain CAR-16.</title>
        <authorList>
            <person name="Chen W.-M."/>
        </authorList>
    </citation>
    <scope>NUCLEOTIDE SEQUENCE [LARGE SCALE GENOMIC DNA]</scope>
    <source>
        <strain evidence="8">LLJ-11</strain>
    </source>
</reference>
<evidence type="ECO:0000313" key="8">
    <source>
        <dbReference type="Proteomes" id="UP000290283"/>
    </source>
</evidence>
<comment type="catalytic activity">
    <reaction evidence="1">
        <text>ATP + protein L-histidine = ADP + protein N-phospho-L-histidine.</text>
        <dbReference type="EC" id="2.7.13.3"/>
    </reaction>
</comment>
<dbReference type="PANTHER" id="PTHR43304:SF1">
    <property type="entry name" value="PAC DOMAIN-CONTAINING PROTEIN"/>
    <property type="match status" value="1"/>
</dbReference>
<dbReference type="Gene3D" id="1.10.287.130">
    <property type="match status" value="1"/>
</dbReference>
<dbReference type="PROSITE" id="PS50109">
    <property type="entry name" value="HIS_KIN"/>
    <property type="match status" value="1"/>
</dbReference>
<dbReference type="PANTHER" id="PTHR43304">
    <property type="entry name" value="PHYTOCHROME-LIKE PROTEIN CPH1"/>
    <property type="match status" value="1"/>
</dbReference>
<dbReference type="InterPro" id="IPR052162">
    <property type="entry name" value="Sensor_kinase/Photoreceptor"/>
</dbReference>
<comment type="caution">
    <text evidence="7">The sequence shown here is derived from an EMBL/GenBank/DDBJ whole genome shotgun (WGS) entry which is preliminary data.</text>
</comment>
<dbReference type="InterPro" id="IPR013656">
    <property type="entry name" value="PAS_4"/>
</dbReference>
<dbReference type="InterPro" id="IPR004358">
    <property type="entry name" value="Sig_transdc_His_kin-like_C"/>
</dbReference>
<proteinExistence type="predicted"/>
<keyword evidence="3" id="KW-0597">Phosphoprotein</keyword>
<dbReference type="SUPFAM" id="SSF55874">
    <property type="entry name" value="ATPase domain of HSP90 chaperone/DNA topoisomerase II/histidine kinase"/>
    <property type="match status" value="1"/>
</dbReference>
<dbReference type="InterPro" id="IPR005467">
    <property type="entry name" value="His_kinase_dom"/>
</dbReference>
<protein>
    <recommendedName>
        <fullName evidence="2">histidine kinase</fullName>
        <ecNumber evidence="2">2.7.13.3</ecNumber>
    </recommendedName>
</protein>
<dbReference type="GO" id="GO:0000155">
    <property type="term" value="F:phosphorelay sensor kinase activity"/>
    <property type="evidence" value="ECO:0007669"/>
    <property type="project" value="InterPro"/>
</dbReference>
<dbReference type="AlphaFoldDB" id="A0A4Q1K3C5"/>
<keyword evidence="8" id="KW-1185">Reference proteome</keyword>
<dbReference type="Pfam" id="PF02518">
    <property type="entry name" value="HATPase_c"/>
    <property type="match status" value="1"/>
</dbReference>
<dbReference type="Gene3D" id="3.30.450.20">
    <property type="entry name" value="PAS domain"/>
    <property type="match status" value="1"/>
</dbReference>
<gene>
    <name evidence="7" type="ORF">EQG63_06295</name>
</gene>
<dbReference type="SMART" id="SM00387">
    <property type="entry name" value="HATPase_c"/>
    <property type="match status" value="1"/>
</dbReference>
<dbReference type="RefSeq" id="WP_129435510.1">
    <property type="nucleotide sequence ID" value="NZ_SBKO01000002.1"/>
</dbReference>
<dbReference type="InterPro" id="IPR036890">
    <property type="entry name" value="HATPase_C_sf"/>
</dbReference>
<feature type="domain" description="Histidine kinase" evidence="6">
    <location>
        <begin position="160"/>
        <end position="373"/>
    </location>
</feature>
<dbReference type="CDD" id="cd00130">
    <property type="entry name" value="PAS"/>
    <property type="match status" value="1"/>
</dbReference>
<evidence type="ECO:0000256" key="2">
    <source>
        <dbReference type="ARBA" id="ARBA00012438"/>
    </source>
</evidence>
<evidence type="ECO:0000313" key="7">
    <source>
        <dbReference type="EMBL" id="RXR19052.1"/>
    </source>
</evidence>
<evidence type="ECO:0000259" key="6">
    <source>
        <dbReference type="PROSITE" id="PS50109"/>
    </source>
</evidence>
<dbReference type="SUPFAM" id="SSF55785">
    <property type="entry name" value="PYP-like sensor domain (PAS domain)"/>
    <property type="match status" value="1"/>
</dbReference>
<organism evidence="7 8">
    <name type="scientific">Flavobacterium amnicola</name>
    <dbReference type="NCBI Taxonomy" id="2506422"/>
    <lineage>
        <taxon>Bacteria</taxon>
        <taxon>Pseudomonadati</taxon>
        <taxon>Bacteroidota</taxon>
        <taxon>Flavobacteriia</taxon>
        <taxon>Flavobacteriales</taxon>
        <taxon>Flavobacteriaceae</taxon>
        <taxon>Flavobacterium</taxon>
    </lineage>
</organism>
<dbReference type="OrthoDB" id="890870at2"/>
<keyword evidence="4" id="KW-0808">Transferase</keyword>
<dbReference type="InterPro" id="IPR000014">
    <property type="entry name" value="PAS"/>
</dbReference>
<evidence type="ECO:0000256" key="5">
    <source>
        <dbReference type="ARBA" id="ARBA00022777"/>
    </source>
</evidence>
<evidence type="ECO:0000256" key="1">
    <source>
        <dbReference type="ARBA" id="ARBA00000085"/>
    </source>
</evidence>
<dbReference type="Proteomes" id="UP000290283">
    <property type="component" value="Unassembled WGS sequence"/>
</dbReference>
<dbReference type="EMBL" id="SBKO01000002">
    <property type="protein sequence ID" value="RXR19052.1"/>
    <property type="molecule type" value="Genomic_DNA"/>
</dbReference>
<dbReference type="Gene3D" id="3.30.565.10">
    <property type="entry name" value="Histidine kinase-like ATPase, C-terminal domain"/>
    <property type="match status" value="1"/>
</dbReference>
<name>A0A4Q1K3C5_9FLAO</name>
<keyword evidence="5" id="KW-0418">Kinase</keyword>
<dbReference type="InterPro" id="IPR003594">
    <property type="entry name" value="HATPase_dom"/>
</dbReference>
<evidence type="ECO:0000256" key="4">
    <source>
        <dbReference type="ARBA" id="ARBA00022679"/>
    </source>
</evidence>
<dbReference type="InterPro" id="IPR035965">
    <property type="entry name" value="PAS-like_dom_sf"/>
</dbReference>
<dbReference type="SUPFAM" id="SSF47384">
    <property type="entry name" value="Homodimeric domain of signal transducing histidine kinase"/>
    <property type="match status" value="1"/>
</dbReference>
<sequence>MGKVLHNIINTIKENSYTSKYSVFDNLIEGVQVLDQDWNYVYVNDSLARHGLSTREAMIGYCMLENYPGIEHTDLFNSFQTCMDTRIPLEIISHYDFPDGTRKWFELSIQPVSEGIIVLSSEITKLKKAEAKLKKKLTERTLMIAQITKQKQQLEEFCQIISHNLRSPLTNLIQLNEMIQESNDNAEKSNFINIQKSVIDLLHKTFEELVASTQVRMDQTIKRSKISLEKHTKKALKILSEEIRSTNTEIVFDFSEINKIEYSKKYLENILINLIGNALKYHSPERTPKIHIKSYIKKGWISVDIIDNGLGIDLKKNGEDLFKLHKTFHNHAQAKGFGLFITKTQIEAMGGSISAESTPNKGSKFTIKLYKMTSDGKN</sequence>